<proteinExistence type="predicted"/>
<name>A0A9C7GWJ6_9TOMB</name>
<protein>
    <submittedName>
        <fullName evidence="1">Uncharacterized protein</fullName>
    </submittedName>
</protein>
<dbReference type="EMBL" id="OX380412">
    <property type="protein sequence ID" value="CAI5383905.1"/>
    <property type="molecule type" value="Genomic_RNA"/>
</dbReference>
<accession>A0A9C7GWJ6</accession>
<organism evidence="1">
    <name type="scientific">Ihi tombusvirus</name>
    <dbReference type="NCBI Taxonomy" id="2933171"/>
    <lineage>
        <taxon>Viruses</taxon>
        <taxon>Riboviria</taxon>
        <taxon>Orthornavirae</taxon>
        <taxon>Kitrinoviricota</taxon>
        <taxon>Tolucaviricetes</taxon>
        <taxon>Tolivirales</taxon>
        <taxon>Tombusviridae</taxon>
        <taxon>Procedovirinae</taxon>
        <taxon>Tombusvirus</taxon>
    </lineage>
</organism>
<sequence length="252" mass="28302">MQVLRSKMGIFSKTLASCSKMCIKTAGVTALVTGVAGVACLAGVAALQARGRRSVTQQLWAMLTHETTPEYPNPHTTGLNDIVPTQGDEEVELRDCLDLHEEKRVEDSGEETVVRVRATVNRHRRGHFLRNLVAEAKNHFGGTPRMTKANELAAMKFLTGVCREKHLTMTQTREHCTAAMVALFTPDHFDIAMAKGLNSHEAYKRTVALHEAQTVERWWWKLLKHPLTTENWEVMWYVLHGAPPPGPRVFVR</sequence>
<reference evidence="1" key="1">
    <citation type="submission" date="2022-11" db="EMBL/GenBank/DDBJ databases">
        <authorList>
            <person name="Mifsud CO J."/>
            <person name="Holmes C E."/>
            <person name="Gallagher V R."/>
            <person name="Geoghegan L J."/>
        </authorList>
    </citation>
    <scope>NUCLEOTIDE SEQUENCE</scope>
</reference>
<evidence type="ECO:0000313" key="1">
    <source>
        <dbReference type="EMBL" id="CAI5383905.1"/>
    </source>
</evidence>